<protein>
    <recommendedName>
        <fullName evidence="3">ABC transporter domain-containing protein</fullName>
    </recommendedName>
</protein>
<evidence type="ECO:0000313" key="4">
    <source>
        <dbReference type="EMBL" id="KIM86793.1"/>
    </source>
</evidence>
<accession>A0A0C3BK90</accession>
<dbReference type="EMBL" id="KN832981">
    <property type="protein sequence ID" value="KIM86793.1"/>
    <property type="molecule type" value="Genomic_DNA"/>
</dbReference>
<dbReference type="AlphaFoldDB" id="A0A0C3BK90"/>
<dbReference type="Gene3D" id="3.40.50.300">
    <property type="entry name" value="P-loop containing nucleotide triphosphate hydrolases"/>
    <property type="match status" value="1"/>
</dbReference>
<dbReference type="GO" id="GO:0005524">
    <property type="term" value="F:ATP binding"/>
    <property type="evidence" value="ECO:0007669"/>
    <property type="project" value="UniProtKB-KW"/>
</dbReference>
<dbReference type="InterPro" id="IPR003593">
    <property type="entry name" value="AAA+_ATPase"/>
</dbReference>
<feature type="domain" description="ABC transporter" evidence="3">
    <location>
        <begin position="393"/>
        <end position="662"/>
    </location>
</feature>
<evidence type="ECO:0000259" key="3">
    <source>
        <dbReference type="PROSITE" id="PS50893"/>
    </source>
</evidence>
<name>A0A0C3BK90_PILCF</name>
<dbReference type="OrthoDB" id="6500128at2759"/>
<dbReference type="Proteomes" id="UP000054166">
    <property type="component" value="Unassembled WGS sequence"/>
</dbReference>
<dbReference type="InterPro" id="IPR027417">
    <property type="entry name" value="P-loop_NTPase"/>
</dbReference>
<dbReference type="InParanoid" id="A0A0C3BK90"/>
<reference evidence="5" key="2">
    <citation type="submission" date="2015-01" db="EMBL/GenBank/DDBJ databases">
        <title>Evolutionary Origins and Diversification of the Mycorrhizal Mutualists.</title>
        <authorList>
            <consortium name="DOE Joint Genome Institute"/>
            <consortium name="Mycorrhizal Genomics Consortium"/>
            <person name="Kohler A."/>
            <person name="Kuo A."/>
            <person name="Nagy L.G."/>
            <person name="Floudas D."/>
            <person name="Copeland A."/>
            <person name="Barry K.W."/>
            <person name="Cichocki N."/>
            <person name="Veneault-Fourrey C."/>
            <person name="LaButti K."/>
            <person name="Lindquist E.A."/>
            <person name="Lipzen A."/>
            <person name="Lundell T."/>
            <person name="Morin E."/>
            <person name="Murat C."/>
            <person name="Riley R."/>
            <person name="Ohm R."/>
            <person name="Sun H."/>
            <person name="Tunlid A."/>
            <person name="Henrissat B."/>
            <person name="Grigoriev I.V."/>
            <person name="Hibbett D.S."/>
            <person name="Martin F."/>
        </authorList>
    </citation>
    <scope>NUCLEOTIDE SEQUENCE [LARGE SCALE GENOMIC DNA]</scope>
    <source>
        <strain evidence="5">F 1598</strain>
    </source>
</reference>
<dbReference type="PANTHER" id="PTHR24221">
    <property type="entry name" value="ATP-BINDING CASSETTE SUB-FAMILY B"/>
    <property type="match status" value="1"/>
</dbReference>
<dbReference type="GO" id="GO:0034040">
    <property type="term" value="F:ATPase-coupled lipid transmembrane transporter activity"/>
    <property type="evidence" value="ECO:0007669"/>
    <property type="project" value="TreeGrafter"/>
</dbReference>
<evidence type="ECO:0000256" key="1">
    <source>
        <dbReference type="ARBA" id="ARBA00022741"/>
    </source>
</evidence>
<gene>
    <name evidence="4" type="ORF">PILCRDRAFT_4675</name>
</gene>
<dbReference type="SMART" id="SM00382">
    <property type="entry name" value="AAA"/>
    <property type="match status" value="1"/>
</dbReference>
<keyword evidence="5" id="KW-1185">Reference proteome</keyword>
<organism evidence="4 5">
    <name type="scientific">Piloderma croceum (strain F 1598)</name>
    <dbReference type="NCBI Taxonomy" id="765440"/>
    <lineage>
        <taxon>Eukaryota</taxon>
        <taxon>Fungi</taxon>
        <taxon>Dikarya</taxon>
        <taxon>Basidiomycota</taxon>
        <taxon>Agaricomycotina</taxon>
        <taxon>Agaricomycetes</taxon>
        <taxon>Agaricomycetidae</taxon>
        <taxon>Atheliales</taxon>
        <taxon>Atheliaceae</taxon>
        <taxon>Piloderma</taxon>
    </lineage>
</organism>
<dbReference type="GO" id="GO:0016887">
    <property type="term" value="F:ATP hydrolysis activity"/>
    <property type="evidence" value="ECO:0007669"/>
    <property type="project" value="InterPro"/>
</dbReference>
<dbReference type="STRING" id="765440.A0A0C3BK90"/>
<proteinExistence type="predicted"/>
<reference evidence="4 5" key="1">
    <citation type="submission" date="2014-04" db="EMBL/GenBank/DDBJ databases">
        <authorList>
            <consortium name="DOE Joint Genome Institute"/>
            <person name="Kuo A."/>
            <person name="Tarkka M."/>
            <person name="Buscot F."/>
            <person name="Kohler A."/>
            <person name="Nagy L.G."/>
            <person name="Floudas D."/>
            <person name="Copeland A."/>
            <person name="Barry K.W."/>
            <person name="Cichocki N."/>
            <person name="Veneault-Fourrey C."/>
            <person name="LaButti K."/>
            <person name="Lindquist E.A."/>
            <person name="Lipzen A."/>
            <person name="Lundell T."/>
            <person name="Morin E."/>
            <person name="Murat C."/>
            <person name="Sun H."/>
            <person name="Tunlid A."/>
            <person name="Henrissat B."/>
            <person name="Grigoriev I.V."/>
            <person name="Hibbett D.S."/>
            <person name="Martin F."/>
            <person name="Nordberg H.P."/>
            <person name="Cantor M.N."/>
            <person name="Hua S.X."/>
        </authorList>
    </citation>
    <scope>NUCLEOTIDE SEQUENCE [LARGE SCALE GENOMIC DNA]</scope>
    <source>
        <strain evidence="4 5">F 1598</strain>
    </source>
</reference>
<sequence>MEKEIKSETDKTPQPYKVLQLGVWRVLIAKSITKVPGQYWKDSFYSLPLLRLFVTDIYQLAPYLFCLFIFTRLWSGIKTSILLVASNRLLAIVEAALTSGHTDINAILNATLTHLCYMVIVYTMEWWADHLRPRLQHKVIYHFEELLLRAILVKDLPTYQENTSNSGISADSAWTAFREIIDVFAEIFSIAAQLVMIVQLSRSNYGPIFAAFCIAKPVLNLFLHELLWSKTYIVHSNNDHHIRLRALHDLSKEQYKQGVISGDLAGYIIKEYAKARKALGDISDDWPEYQYNLRSTPAWDIFSGFISDLPMIYYAATAILCPSKFSVSSIAILQQSSTSLRYTFSKILLHSKDIQKHLRSIANLYEALKVSNQIGNGDLPYPAEGCCNDGMSLIIRNLSFQYPGSKSTRNALTDVSFSVKSGQLVVIVGTNGSGKSTVVKILNRLYNPTSGEILVDGQPMSSYQTSGLRQATADLSQDHHLYPLSIRENIGLGHTHSLSDIDLITKSADLGGALDFVTKLEQGFDTTLRPVRTAYMGHANKGIGHPLKSIFDNLEKRIDISGGEKQRLVASRLFMRLLSNKIKLVTVDEPSSALDPQAELELFQRLRDAKGGRTMIFVTHRFGHLTKHADQIICMKNGTVSETGTHKELMSKDGEYAKLFNIQAESFLSEASKNVDESEVEELQAEVSYLEYYINIPLIQLLLGYQ</sequence>
<evidence type="ECO:0000313" key="5">
    <source>
        <dbReference type="Proteomes" id="UP000054166"/>
    </source>
</evidence>
<dbReference type="PROSITE" id="PS50893">
    <property type="entry name" value="ABC_TRANSPORTER_2"/>
    <property type="match status" value="1"/>
</dbReference>
<keyword evidence="1" id="KW-0547">Nucleotide-binding</keyword>
<dbReference type="Pfam" id="PF00005">
    <property type="entry name" value="ABC_tran"/>
    <property type="match status" value="1"/>
</dbReference>
<keyword evidence="2" id="KW-0067">ATP-binding</keyword>
<dbReference type="HOGENOM" id="CLU_000604_63_0_1"/>
<dbReference type="SUPFAM" id="SSF52540">
    <property type="entry name" value="P-loop containing nucleoside triphosphate hydrolases"/>
    <property type="match status" value="1"/>
</dbReference>
<dbReference type="PANTHER" id="PTHR24221:SF646">
    <property type="entry name" value="HAEMOLYSIN SECRETION ATP-BINDING PROTEIN"/>
    <property type="match status" value="1"/>
</dbReference>
<dbReference type="InterPro" id="IPR003439">
    <property type="entry name" value="ABC_transporter-like_ATP-bd"/>
</dbReference>
<evidence type="ECO:0000256" key="2">
    <source>
        <dbReference type="ARBA" id="ARBA00022840"/>
    </source>
</evidence>
<dbReference type="InterPro" id="IPR039421">
    <property type="entry name" value="Type_1_exporter"/>
</dbReference>